<protein>
    <submittedName>
        <fullName evidence="1">Uncharacterized protein</fullName>
    </submittedName>
</protein>
<accession>I3U6X2</accession>
<dbReference type="RefSeq" id="WP_014748851.1">
    <property type="nucleotide sequence ID" value="NC_017964.1"/>
</dbReference>
<gene>
    <name evidence="1" type="ordered locus">TKWG_00160</name>
</gene>
<dbReference type="EMBL" id="CP003555">
    <property type="protein sequence ID" value="AFK60760.1"/>
    <property type="molecule type" value="Genomic_DNA"/>
</dbReference>
<name>I3U6X2_ADVKW</name>
<dbReference type="STRING" id="1036672.TKWG_00160"/>
<reference evidence="2" key="2">
    <citation type="journal article" date="2013" name="PLoS ONE">
        <title>Genome implosion elicits host-confinement in Alcaligenaceae: evidence from the comparative genomics of Tetrathiobacter kashmirensis, a pathogen in the making.</title>
        <authorList>
            <person name="Ghosh W."/>
            <person name="Alam M."/>
            <person name="Roy C."/>
            <person name="Pyne P."/>
            <person name="George A."/>
            <person name="Chakraborty R."/>
            <person name="Majumder S."/>
            <person name="Agarwal A."/>
            <person name="Chakraborty S."/>
            <person name="Majumdar S."/>
            <person name="Gupta S.K."/>
        </authorList>
    </citation>
    <scope>NUCLEOTIDE SEQUENCE [LARGE SCALE GENOMIC DNA]</scope>
    <source>
        <strain evidence="2">WT001</strain>
    </source>
</reference>
<evidence type="ECO:0000313" key="2">
    <source>
        <dbReference type="Proteomes" id="UP000005267"/>
    </source>
</evidence>
<evidence type="ECO:0000313" key="1">
    <source>
        <dbReference type="EMBL" id="AFK60760.1"/>
    </source>
</evidence>
<organism evidence="1 2">
    <name type="scientific">Advenella kashmirensis (strain DSM 17095 / LMG 22695 / WT001)</name>
    <name type="common">Tetrathiobacter kashmirensis</name>
    <dbReference type="NCBI Taxonomy" id="1036672"/>
    <lineage>
        <taxon>Bacteria</taxon>
        <taxon>Pseudomonadati</taxon>
        <taxon>Pseudomonadota</taxon>
        <taxon>Betaproteobacteria</taxon>
        <taxon>Burkholderiales</taxon>
        <taxon>Alcaligenaceae</taxon>
    </lineage>
</organism>
<dbReference type="AlphaFoldDB" id="I3U6X2"/>
<reference evidence="1 2" key="1">
    <citation type="journal article" date="2011" name="J. Bacteriol.">
        <title>Whole-genome shotgun sequencing of the sulfur-oxidizing chemoautotroph Tetrathiobacter kashmirensis.</title>
        <authorList>
            <person name="Ghosh W."/>
            <person name="George A."/>
            <person name="Agarwal A."/>
            <person name="Raj P."/>
            <person name="Alam M."/>
            <person name="Pyne P."/>
            <person name="Das Gupta S.K."/>
        </authorList>
    </citation>
    <scope>NUCLEOTIDE SEQUENCE [LARGE SCALE GENOMIC DNA]</scope>
    <source>
        <strain evidence="1 2">WT001</strain>
    </source>
</reference>
<keyword evidence="2" id="KW-1185">Reference proteome</keyword>
<dbReference type="OrthoDB" id="7596921at2"/>
<dbReference type="Proteomes" id="UP000005267">
    <property type="component" value="Chromosome"/>
</dbReference>
<dbReference type="HOGENOM" id="CLU_146689_0_0_4"/>
<proteinExistence type="predicted"/>
<sequence>MNPSDTDSSYQTIDLSKLRDIGWTLWDPISLLGTAESKQQWYSDRNLPFADEYDAYLVSAANALRNGAPAQQVVDYLVHIETQHMCLTERPDTRSRAKAVVTAILADDSIWFDSGGSPG</sequence>
<dbReference type="KEGG" id="aka:TKWG_00160"/>